<gene>
    <name evidence="1" type="ORF">I4641_12425</name>
</gene>
<evidence type="ECO:0000313" key="1">
    <source>
        <dbReference type="EMBL" id="MCC0177785.1"/>
    </source>
</evidence>
<dbReference type="EMBL" id="JADWDC010000028">
    <property type="protein sequence ID" value="MCC0177785.1"/>
    <property type="molecule type" value="Genomic_DNA"/>
</dbReference>
<comment type="caution">
    <text evidence="1">The sequence shown here is derived from an EMBL/GenBank/DDBJ whole genome shotgun (WGS) entry which is preliminary data.</text>
</comment>
<protein>
    <recommendedName>
        <fullName evidence="3">Glutaredoxin domain-containing protein</fullName>
    </recommendedName>
</protein>
<organism evidence="1 2">
    <name type="scientific">Waterburya agarophytonicola KI4</name>
    <dbReference type="NCBI Taxonomy" id="2874699"/>
    <lineage>
        <taxon>Bacteria</taxon>
        <taxon>Bacillati</taxon>
        <taxon>Cyanobacteriota</taxon>
        <taxon>Cyanophyceae</taxon>
        <taxon>Pleurocapsales</taxon>
        <taxon>Hyellaceae</taxon>
        <taxon>Waterburya</taxon>
        <taxon>Waterburya agarophytonicola</taxon>
    </lineage>
</organism>
<sequence>MNIIMVKKIRPDGSLCRKSAEVSEKLQQLNLSDRINRVVFADEREFFSPGLELARQHGVTAAPFFVVEQEDSTQVYTKYSRFFKEVLGHQTSETEEISEIMAQHSDLDFL</sequence>
<dbReference type="AlphaFoldDB" id="A0A964BTW9"/>
<accession>A0A964BTW9</accession>
<dbReference type="Proteomes" id="UP000729733">
    <property type="component" value="Unassembled WGS sequence"/>
</dbReference>
<evidence type="ECO:0000313" key="2">
    <source>
        <dbReference type="Proteomes" id="UP000729733"/>
    </source>
</evidence>
<dbReference type="RefSeq" id="WP_229640851.1">
    <property type="nucleotide sequence ID" value="NZ_JADWDC010000028.1"/>
</dbReference>
<evidence type="ECO:0008006" key="3">
    <source>
        <dbReference type="Google" id="ProtNLM"/>
    </source>
</evidence>
<reference evidence="1" key="1">
    <citation type="journal article" date="2021" name="Antonie Van Leeuwenhoek">
        <title>Draft genome and description of Waterburya agarophytonicola gen. nov. sp. nov. (Pleurocapsales, Cyanobacteria): a seaweed symbiont.</title>
        <authorList>
            <person name="Bonthond G."/>
            <person name="Shalygin S."/>
            <person name="Bayer T."/>
            <person name="Weinberger F."/>
        </authorList>
    </citation>
    <scope>NUCLEOTIDE SEQUENCE</scope>
    <source>
        <strain evidence="1">KI4</strain>
    </source>
</reference>
<name>A0A964BTW9_9CYAN</name>
<proteinExistence type="predicted"/>
<keyword evidence="2" id="KW-1185">Reference proteome</keyword>